<protein>
    <submittedName>
        <fullName evidence="1">Uncharacterized protein</fullName>
    </submittedName>
</protein>
<sequence>MIVFVSLDSGASLPRAMRRKAGSYLKVSEFFAEVKAMMKRALASVSERQHATLDCDWKTPVLCVSPSKHSDRVVCCAR</sequence>
<evidence type="ECO:0000313" key="2">
    <source>
        <dbReference type="Proteomes" id="UP001283361"/>
    </source>
</evidence>
<comment type="caution">
    <text evidence="1">The sequence shown here is derived from an EMBL/GenBank/DDBJ whole genome shotgun (WGS) entry which is preliminary data.</text>
</comment>
<evidence type="ECO:0000313" key="1">
    <source>
        <dbReference type="EMBL" id="KAK3804278.1"/>
    </source>
</evidence>
<keyword evidence="2" id="KW-1185">Reference proteome</keyword>
<reference evidence="1" key="1">
    <citation type="journal article" date="2023" name="G3 (Bethesda)">
        <title>A reference genome for the long-term kleptoplast-retaining sea slug Elysia crispata morphotype clarki.</title>
        <authorList>
            <person name="Eastman K.E."/>
            <person name="Pendleton A.L."/>
            <person name="Shaikh M.A."/>
            <person name="Suttiyut T."/>
            <person name="Ogas R."/>
            <person name="Tomko P."/>
            <person name="Gavelis G."/>
            <person name="Widhalm J.R."/>
            <person name="Wisecaver J.H."/>
        </authorList>
    </citation>
    <scope>NUCLEOTIDE SEQUENCE</scope>
    <source>
        <strain evidence="1">ECLA1</strain>
    </source>
</reference>
<proteinExistence type="predicted"/>
<organism evidence="1 2">
    <name type="scientific">Elysia crispata</name>
    <name type="common">lettuce slug</name>
    <dbReference type="NCBI Taxonomy" id="231223"/>
    <lineage>
        <taxon>Eukaryota</taxon>
        <taxon>Metazoa</taxon>
        <taxon>Spiralia</taxon>
        <taxon>Lophotrochozoa</taxon>
        <taxon>Mollusca</taxon>
        <taxon>Gastropoda</taxon>
        <taxon>Heterobranchia</taxon>
        <taxon>Euthyneura</taxon>
        <taxon>Panpulmonata</taxon>
        <taxon>Sacoglossa</taxon>
        <taxon>Placobranchoidea</taxon>
        <taxon>Plakobranchidae</taxon>
        <taxon>Elysia</taxon>
    </lineage>
</organism>
<name>A0AAE1BDG1_9GAST</name>
<dbReference type="Proteomes" id="UP001283361">
    <property type="component" value="Unassembled WGS sequence"/>
</dbReference>
<gene>
    <name evidence="1" type="ORF">RRG08_040785</name>
</gene>
<accession>A0AAE1BDG1</accession>
<dbReference type="AlphaFoldDB" id="A0AAE1BDG1"/>
<dbReference type="EMBL" id="JAWDGP010000029">
    <property type="protein sequence ID" value="KAK3804278.1"/>
    <property type="molecule type" value="Genomic_DNA"/>
</dbReference>